<sequence>MTRDQWLAAALPQSRRVHECGHVVVTMFLGGTVESIRISHDRKGYCEVRYWPNALTSHKACRGNPALYATFAFAGAVAEARFWRTAHASYQTAREQLGISVGADVLNLMRLFCDDIPDELPTVEHLHLLAEINPPLYQMLWNAVVLIALGPKKHALAVITEHAPSLKKQDVELLFNAAQAAKNILAKHRSVLKRLVRELASRDEMSGERVMEIWKSQWRVTEIIKHFFRW</sequence>
<dbReference type="GO" id="GO:0004222">
    <property type="term" value="F:metalloendopeptidase activity"/>
    <property type="evidence" value="ECO:0007669"/>
    <property type="project" value="InterPro"/>
</dbReference>
<gene>
    <name evidence="1" type="ORF">SBA1_1070006</name>
</gene>
<protein>
    <submittedName>
        <fullName evidence="1">Uncharacterized protein</fullName>
    </submittedName>
</protein>
<evidence type="ECO:0000313" key="1">
    <source>
        <dbReference type="EMBL" id="SPF32646.1"/>
    </source>
</evidence>
<organism evidence="1 2">
    <name type="scientific">Candidatus Sulfotelmatobacter kueseliae</name>
    <dbReference type="NCBI Taxonomy" id="2042962"/>
    <lineage>
        <taxon>Bacteria</taxon>
        <taxon>Pseudomonadati</taxon>
        <taxon>Acidobacteriota</taxon>
        <taxon>Terriglobia</taxon>
        <taxon>Terriglobales</taxon>
        <taxon>Candidatus Korobacteraceae</taxon>
        <taxon>Candidatus Sulfotelmatobacter</taxon>
    </lineage>
</organism>
<dbReference type="Proteomes" id="UP000238701">
    <property type="component" value="Unassembled WGS sequence"/>
</dbReference>
<dbReference type="GO" id="GO:0005524">
    <property type="term" value="F:ATP binding"/>
    <property type="evidence" value="ECO:0007669"/>
    <property type="project" value="InterPro"/>
</dbReference>
<dbReference type="InterPro" id="IPR037219">
    <property type="entry name" value="Peptidase_M41-like"/>
</dbReference>
<reference evidence="2" key="1">
    <citation type="submission" date="2018-02" db="EMBL/GenBank/DDBJ databases">
        <authorList>
            <person name="Hausmann B."/>
        </authorList>
    </citation>
    <scope>NUCLEOTIDE SEQUENCE [LARGE SCALE GENOMIC DNA]</scope>
    <source>
        <strain evidence="2">Peat soil MAG SbA1</strain>
    </source>
</reference>
<proteinExistence type="predicted"/>
<dbReference type="EMBL" id="OMOD01000010">
    <property type="protein sequence ID" value="SPF32646.1"/>
    <property type="molecule type" value="Genomic_DNA"/>
</dbReference>
<dbReference type="SUPFAM" id="SSF140990">
    <property type="entry name" value="FtsH protease domain-like"/>
    <property type="match status" value="1"/>
</dbReference>
<evidence type="ECO:0000313" key="2">
    <source>
        <dbReference type="Proteomes" id="UP000238701"/>
    </source>
</evidence>
<dbReference type="GO" id="GO:0004176">
    <property type="term" value="F:ATP-dependent peptidase activity"/>
    <property type="evidence" value="ECO:0007669"/>
    <property type="project" value="InterPro"/>
</dbReference>
<dbReference type="GO" id="GO:0006508">
    <property type="term" value="P:proteolysis"/>
    <property type="evidence" value="ECO:0007669"/>
    <property type="project" value="InterPro"/>
</dbReference>
<accession>A0A2U3JYW6</accession>
<name>A0A2U3JYW6_9BACT</name>
<dbReference type="AlphaFoldDB" id="A0A2U3JYW6"/>
<dbReference type="Gene3D" id="1.20.58.760">
    <property type="entry name" value="Peptidase M41"/>
    <property type="match status" value="1"/>
</dbReference>